<sequence length="230" mass="23226">MHLVNIAAFACAIISASAFEFPDFVPLHKRQEPGTAAYDCHADCGGVILAARSDGYCDAADFKTQLTDCLNCAVEFDIWKYYGTSVSKAATGCGLDTTPVESSSTTVESASSTTTSVEATTTKSAHEHVHDSAVTTATHEHVHDSAVTTDVATSSTGTAAHATTASTSVSPQRVSGSSRPSSLIPLATPTGSSTASTPSSSPLFSGGASINVGSGLVSGAVIGCVIAAFL</sequence>
<feature type="compositionally biased region" description="Low complexity" evidence="1">
    <location>
        <begin position="145"/>
        <end position="170"/>
    </location>
</feature>
<feature type="compositionally biased region" description="Low complexity" evidence="1">
    <location>
        <begin position="185"/>
        <end position="202"/>
    </location>
</feature>
<evidence type="ECO:0000256" key="1">
    <source>
        <dbReference type="SAM" id="MobiDB-lite"/>
    </source>
</evidence>
<proteinExistence type="predicted"/>
<feature type="chain" id="PRO_5040797391" evidence="2">
    <location>
        <begin position="19"/>
        <end position="230"/>
    </location>
</feature>
<organism evidence="3 4">
    <name type="scientific">Penicillium fimorum</name>
    <dbReference type="NCBI Taxonomy" id="1882269"/>
    <lineage>
        <taxon>Eukaryota</taxon>
        <taxon>Fungi</taxon>
        <taxon>Dikarya</taxon>
        <taxon>Ascomycota</taxon>
        <taxon>Pezizomycotina</taxon>
        <taxon>Eurotiomycetes</taxon>
        <taxon>Eurotiomycetidae</taxon>
        <taxon>Eurotiales</taxon>
        <taxon>Aspergillaceae</taxon>
        <taxon>Penicillium</taxon>
    </lineage>
</organism>
<accession>A0A9W9XXC5</accession>
<keyword evidence="4" id="KW-1185">Reference proteome</keyword>
<feature type="compositionally biased region" description="Polar residues" evidence="1">
    <location>
        <begin position="171"/>
        <end position="181"/>
    </location>
</feature>
<dbReference type="AlphaFoldDB" id="A0A9W9XXC5"/>
<evidence type="ECO:0000256" key="2">
    <source>
        <dbReference type="SAM" id="SignalP"/>
    </source>
</evidence>
<keyword evidence="2" id="KW-0732">Signal</keyword>
<reference evidence="3" key="1">
    <citation type="submission" date="2022-12" db="EMBL/GenBank/DDBJ databases">
        <authorList>
            <person name="Petersen C."/>
        </authorList>
    </citation>
    <scope>NUCLEOTIDE SEQUENCE</scope>
    <source>
        <strain evidence="3">IBT 29495</strain>
    </source>
</reference>
<evidence type="ECO:0000313" key="4">
    <source>
        <dbReference type="Proteomes" id="UP001149954"/>
    </source>
</evidence>
<feature type="signal peptide" evidence="2">
    <location>
        <begin position="1"/>
        <end position="18"/>
    </location>
</feature>
<dbReference type="OrthoDB" id="4160690at2759"/>
<comment type="caution">
    <text evidence="3">The sequence shown here is derived from an EMBL/GenBank/DDBJ whole genome shotgun (WGS) entry which is preliminary data.</text>
</comment>
<evidence type="ECO:0000313" key="3">
    <source>
        <dbReference type="EMBL" id="KAJ5505032.1"/>
    </source>
</evidence>
<reference evidence="3" key="2">
    <citation type="journal article" date="2023" name="IMA Fungus">
        <title>Comparative genomic study of the Penicillium genus elucidates a diverse pangenome and 15 lateral gene transfer events.</title>
        <authorList>
            <person name="Petersen C."/>
            <person name="Sorensen T."/>
            <person name="Nielsen M.R."/>
            <person name="Sondergaard T.E."/>
            <person name="Sorensen J.L."/>
            <person name="Fitzpatrick D.A."/>
            <person name="Frisvad J.C."/>
            <person name="Nielsen K.L."/>
        </authorList>
    </citation>
    <scope>NUCLEOTIDE SEQUENCE</scope>
    <source>
        <strain evidence="3">IBT 29495</strain>
    </source>
</reference>
<dbReference type="Proteomes" id="UP001149954">
    <property type="component" value="Unassembled WGS sequence"/>
</dbReference>
<protein>
    <submittedName>
        <fullName evidence="3">Uncharacterized protein</fullName>
    </submittedName>
</protein>
<dbReference type="EMBL" id="JAPWDS010000003">
    <property type="protein sequence ID" value="KAJ5505032.1"/>
    <property type="molecule type" value="Genomic_DNA"/>
</dbReference>
<feature type="compositionally biased region" description="Low complexity" evidence="1">
    <location>
        <begin position="97"/>
        <end position="123"/>
    </location>
</feature>
<gene>
    <name evidence="3" type="ORF">N7463_007906</name>
</gene>
<feature type="region of interest" description="Disordered" evidence="1">
    <location>
        <begin position="97"/>
        <end position="202"/>
    </location>
</feature>
<name>A0A9W9XXC5_9EURO</name>